<dbReference type="Pfam" id="PF12849">
    <property type="entry name" value="PBP_like_2"/>
    <property type="match status" value="1"/>
</dbReference>
<dbReference type="PROSITE" id="PS51257">
    <property type="entry name" value="PROKAR_LIPOPROTEIN"/>
    <property type="match status" value="1"/>
</dbReference>
<accession>A0ABN3UCA2</accession>
<evidence type="ECO:0000256" key="4">
    <source>
        <dbReference type="PIRNR" id="PIRNR002756"/>
    </source>
</evidence>
<dbReference type="PIRSF" id="PIRSF002756">
    <property type="entry name" value="PstS"/>
    <property type="match status" value="1"/>
</dbReference>
<keyword evidence="3 4" id="KW-0592">Phosphate transport</keyword>
<protein>
    <recommendedName>
        <fullName evidence="4">Phosphate-binding protein</fullName>
    </recommendedName>
</protein>
<dbReference type="NCBIfam" id="TIGR00975">
    <property type="entry name" value="3a0107s03"/>
    <property type="match status" value="1"/>
</dbReference>
<dbReference type="Proteomes" id="UP001501842">
    <property type="component" value="Unassembled WGS sequence"/>
</dbReference>
<evidence type="ECO:0000256" key="2">
    <source>
        <dbReference type="ARBA" id="ARBA00022448"/>
    </source>
</evidence>
<evidence type="ECO:0000256" key="1">
    <source>
        <dbReference type="ARBA" id="ARBA00008725"/>
    </source>
</evidence>
<gene>
    <name evidence="7" type="primary">pstS</name>
    <name evidence="7" type="ORF">GCM10010439_37830</name>
</gene>
<evidence type="ECO:0000256" key="3">
    <source>
        <dbReference type="ARBA" id="ARBA00022592"/>
    </source>
</evidence>
<evidence type="ECO:0000259" key="6">
    <source>
        <dbReference type="Pfam" id="PF12849"/>
    </source>
</evidence>
<keyword evidence="2 4" id="KW-0813">Transport</keyword>
<dbReference type="InterPro" id="IPR024370">
    <property type="entry name" value="PBP_domain"/>
</dbReference>
<comment type="similarity">
    <text evidence="1 4">Belongs to the PstS family.</text>
</comment>
<dbReference type="RefSeq" id="WP_344451805.1">
    <property type="nucleotide sequence ID" value="NZ_BAAATZ010000013.1"/>
</dbReference>
<keyword evidence="5" id="KW-0732">Signal</keyword>
<dbReference type="Gene3D" id="3.40.190.10">
    <property type="entry name" value="Periplasmic binding protein-like II"/>
    <property type="match status" value="2"/>
</dbReference>
<sequence length="366" mass="37140">MKNGIRLSALGGVILAGALALSACGSDDNTDGNTAATANKGDCVEATVNAAGSSAQKNAVDEWIKGYTANCAGATLNYNPSGSGAGIEAFSSGQAAFAGSDSALKPDEVAAAQQRCKGGTPLNLPMVVGPVAVAYNLEGVDGLQLSPTTLAGIFANKITTWNDPAIVKDNPDAKLPGDKITTVHRADESGTTDNFTKYLAAAAPDVWKFEGGKLWTAPGGQGGTKSDGVTTLVKQSKGSIGYIEMSYAENAGLSTARIKNGAGEFAELSTDSASKALAGAEVVGTGNDLAMKLDYNTKTAGAYPIVMLTYEIACESGLEGDEGRFVKSFLTYTASAEGQNAIAGLGYAPLPEEVASKVRASVAAIK</sequence>
<reference evidence="7 8" key="1">
    <citation type="journal article" date="2019" name="Int. J. Syst. Evol. Microbiol.">
        <title>The Global Catalogue of Microorganisms (GCM) 10K type strain sequencing project: providing services to taxonomists for standard genome sequencing and annotation.</title>
        <authorList>
            <consortium name="The Broad Institute Genomics Platform"/>
            <consortium name="The Broad Institute Genome Sequencing Center for Infectious Disease"/>
            <person name="Wu L."/>
            <person name="Ma J."/>
        </authorList>
    </citation>
    <scope>NUCLEOTIDE SEQUENCE [LARGE SCALE GENOMIC DNA]</scope>
    <source>
        <strain evidence="7 8">JCM 8201</strain>
    </source>
</reference>
<dbReference type="EMBL" id="BAAATZ010000013">
    <property type="protein sequence ID" value="GAA2728800.1"/>
    <property type="molecule type" value="Genomic_DNA"/>
</dbReference>
<dbReference type="PANTHER" id="PTHR42996">
    <property type="entry name" value="PHOSPHATE-BINDING PROTEIN PSTS"/>
    <property type="match status" value="1"/>
</dbReference>
<comment type="caution">
    <text evidence="7">The sequence shown here is derived from an EMBL/GenBank/DDBJ whole genome shotgun (WGS) entry which is preliminary data.</text>
</comment>
<evidence type="ECO:0000313" key="8">
    <source>
        <dbReference type="Proteomes" id="UP001501842"/>
    </source>
</evidence>
<dbReference type="SUPFAM" id="SSF53850">
    <property type="entry name" value="Periplasmic binding protein-like II"/>
    <property type="match status" value="1"/>
</dbReference>
<evidence type="ECO:0000313" key="7">
    <source>
        <dbReference type="EMBL" id="GAA2728800.1"/>
    </source>
</evidence>
<proteinExistence type="inferred from homology"/>
<feature type="signal peptide" evidence="5">
    <location>
        <begin position="1"/>
        <end position="22"/>
    </location>
</feature>
<name>A0ABN3UCA2_9ACTN</name>
<dbReference type="InterPro" id="IPR050962">
    <property type="entry name" value="Phosphate-bind_PstS"/>
</dbReference>
<feature type="chain" id="PRO_5047046343" description="Phosphate-binding protein" evidence="5">
    <location>
        <begin position="23"/>
        <end position="366"/>
    </location>
</feature>
<evidence type="ECO:0000256" key="5">
    <source>
        <dbReference type="SAM" id="SignalP"/>
    </source>
</evidence>
<feature type="domain" description="PBP" evidence="6">
    <location>
        <begin position="40"/>
        <end position="337"/>
    </location>
</feature>
<dbReference type="InterPro" id="IPR005673">
    <property type="entry name" value="ABC_phos-bd_PstS"/>
</dbReference>
<dbReference type="PANTHER" id="PTHR42996:SF1">
    <property type="entry name" value="PHOSPHATE-BINDING PROTEIN PSTS"/>
    <property type="match status" value="1"/>
</dbReference>
<dbReference type="CDD" id="cd13565">
    <property type="entry name" value="PBP2_PstS"/>
    <property type="match status" value="1"/>
</dbReference>
<organism evidence="7 8">
    <name type="scientific">Actinocorallia aurantiaca</name>
    <dbReference type="NCBI Taxonomy" id="46204"/>
    <lineage>
        <taxon>Bacteria</taxon>
        <taxon>Bacillati</taxon>
        <taxon>Actinomycetota</taxon>
        <taxon>Actinomycetes</taxon>
        <taxon>Streptosporangiales</taxon>
        <taxon>Thermomonosporaceae</taxon>
        <taxon>Actinocorallia</taxon>
    </lineage>
</organism>
<keyword evidence="8" id="KW-1185">Reference proteome</keyword>